<dbReference type="Pfam" id="PF00117">
    <property type="entry name" value="GATase"/>
    <property type="match status" value="1"/>
</dbReference>
<dbReference type="InterPro" id="IPR044992">
    <property type="entry name" value="ChyE-like"/>
</dbReference>
<dbReference type="PROSITE" id="PS51273">
    <property type="entry name" value="GATASE_TYPE_1"/>
    <property type="match status" value="1"/>
</dbReference>
<dbReference type="EMBL" id="BRXY01000128">
    <property type="protein sequence ID" value="GMH68805.1"/>
    <property type="molecule type" value="Genomic_DNA"/>
</dbReference>
<dbReference type="GO" id="GO:0005829">
    <property type="term" value="C:cytosol"/>
    <property type="evidence" value="ECO:0007669"/>
    <property type="project" value="TreeGrafter"/>
</dbReference>
<feature type="domain" description="Glutamine amidotransferase" evidence="1">
    <location>
        <begin position="85"/>
        <end position="242"/>
    </location>
</feature>
<dbReference type="InterPro" id="IPR017926">
    <property type="entry name" value="GATASE"/>
</dbReference>
<dbReference type="InterPro" id="IPR029062">
    <property type="entry name" value="Class_I_gatase-like"/>
</dbReference>
<keyword evidence="3" id="KW-1185">Reference proteome</keyword>
<sequence length="290" mass="31367">MATPAPAPPLRLAVLSCEDSAPYLTSSSTCPTGPVLELLQQTFDGALEACNNRAGEGEGGARFGCVDFDVFSVKGEGSFYPSSFEQYDGVLIPGSLSSSYETSPWIVKLGETVKKLHEEKVKTIGICFGHQILAHYGGGATCKNEKGGNVGQATFEVTQDGERLCFGFGEGVLGEEGGVGAKLDLLCSHNDIVCTRPPNSATILSSEAVEFQALSYQDDKGRPYMFTIQSHPEYSPNVEGKADIIKDITEAFCVDVKEGDEKLKNIEWDKVKRGSERIVSAFLYKLFYEN</sequence>
<dbReference type="CDD" id="cd01741">
    <property type="entry name" value="GATase1_1"/>
    <property type="match status" value="1"/>
</dbReference>
<dbReference type="PANTHER" id="PTHR42695">
    <property type="entry name" value="GLUTAMINE AMIDOTRANSFERASE YLR126C-RELATED"/>
    <property type="match status" value="1"/>
</dbReference>
<dbReference type="AlphaFoldDB" id="A0A9W7AF56"/>
<organism evidence="2 3">
    <name type="scientific">Triparma strigata</name>
    <dbReference type="NCBI Taxonomy" id="1606541"/>
    <lineage>
        <taxon>Eukaryota</taxon>
        <taxon>Sar</taxon>
        <taxon>Stramenopiles</taxon>
        <taxon>Ochrophyta</taxon>
        <taxon>Bolidophyceae</taxon>
        <taxon>Parmales</taxon>
        <taxon>Triparmaceae</taxon>
        <taxon>Triparma</taxon>
    </lineage>
</organism>
<name>A0A9W7AF56_9STRA</name>
<dbReference type="SUPFAM" id="SSF52317">
    <property type="entry name" value="Class I glutamine amidotransferase-like"/>
    <property type="match status" value="1"/>
</dbReference>
<reference evidence="3" key="1">
    <citation type="journal article" date="2023" name="Commun. Biol.">
        <title>Genome analysis of Parmales, the sister group of diatoms, reveals the evolutionary specialization of diatoms from phago-mixotrophs to photoautotrophs.</title>
        <authorList>
            <person name="Ban H."/>
            <person name="Sato S."/>
            <person name="Yoshikawa S."/>
            <person name="Yamada K."/>
            <person name="Nakamura Y."/>
            <person name="Ichinomiya M."/>
            <person name="Sato N."/>
            <person name="Blanc-Mathieu R."/>
            <person name="Endo H."/>
            <person name="Kuwata A."/>
            <person name="Ogata H."/>
        </authorList>
    </citation>
    <scope>NUCLEOTIDE SEQUENCE [LARGE SCALE GENOMIC DNA]</scope>
    <source>
        <strain evidence="3">NIES 3701</strain>
    </source>
</reference>
<evidence type="ECO:0000313" key="3">
    <source>
        <dbReference type="Proteomes" id="UP001165085"/>
    </source>
</evidence>
<dbReference type="Gene3D" id="3.40.50.880">
    <property type="match status" value="1"/>
</dbReference>
<gene>
    <name evidence="2" type="ORF">TrST_g5818</name>
</gene>
<evidence type="ECO:0000313" key="2">
    <source>
        <dbReference type="EMBL" id="GMH68805.1"/>
    </source>
</evidence>
<dbReference type="Proteomes" id="UP001165085">
    <property type="component" value="Unassembled WGS sequence"/>
</dbReference>
<comment type="caution">
    <text evidence="2">The sequence shown here is derived from an EMBL/GenBank/DDBJ whole genome shotgun (WGS) entry which is preliminary data.</text>
</comment>
<dbReference type="PANTHER" id="PTHR42695:SF5">
    <property type="entry name" value="GLUTAMINE AMIDOTRANSFERASE YLR126C-RELATED"/>
    <property type="match status" value="1"/>
</dbReference>
<dbReference type="OrthoDB" id="92161at2759"/>
<accession>A0A9W7AF56</accession>
<protein>
    <recommendedName>
        <fullName evidence="1">Glutamine amidotransferase domain-containing protein</fullName>
    </recommendedName>
</protein>
<evidence type="ECO:0000259" key="1">
    <source>
        <dbReference type="Pfam" id="PF00117"/>
    </source>
</evidence>
<proteinExistence type="predicted"/>